<accession>A0A328E8U8</accession>
<keyword evidence="3" id="KW-1185">Reference proteome</keyword>
<protein>
    <submittedName>
        <fullName evidence="2">Uncharacterized protein</fullName>
    </submittedName>
</protein>
<sequence length="97" mass="10360">MENEVRHGGGADHWWWAAASTGQLGWGISAFRRGYAGGSYFMPFKAFFVASLFLGATASAAVASLRASGIHSVEDMKAMGARIRSGIGVPPRRARDE</sequence>
<keyword evidence="1" id="KW-0472">Membrane</keyword>
<reference evidence="2 3" key="1">
    <citation type="submission" date="2018-06" db="EMBL/GenBank/DDBJ databases">
        <title>The Genome of Cuscuta australis (Dodder) Provides Insight into the Evolution of Plant Parasitism.</title>
        <authorList>
            <person name="Liu H."/>
        </authorList>
    </citation>
    <scope>NUCLEOTIDE SEQUENCE [LARGE SCALE GENOMIC DNA]</scope>
    <source>
        <strain evidence="3">cv. Yunnan</strain>
        <tissue evidence="2">Vines</tissue>
    </source>
</reference>
<gene>
    <name evidence="2" type="ORF">DM860_004481</name>
</gene>
<keyword evidence="1" id="KW-1133">Transmembrane helix</keyword>
<feature type="transmembrane region" description="Helical" evidence="1">
    <location>
        <begin position="46"/>
        <end position="67"/>
    </location>
</feature>
<evidence type="ECO:0000256" key="1">
    <source>
        <dbReference type="SAM" id="Phobius"/>
    </source>
</evidence>
<name>A0A328E8U8_9ASTE</name>
<dbReference type="EMBL" id="NQVE01000015">
    <property type="protein sequence ID" value="RAL54010.1"/>
    <property type="molecule type" value="Genomic_DNA"/>
</dbReference>
<organism evidence="2 3">
    <name type="scientific">Cuscuta australis</name>
    <dbReference type="NCBI Taxonomy" id="267555"/>
    <lineage>
        <taxon>Eukaryota</taxon>
        <taxon>Viridiplantae</taxon>
        <taxon>Streptophyta</taxon>
        <taxon>Embryophyta</taxon>
        <taxon>Tracheophyta</taxon>
        <taxon>Spermatophyta</taxon>
        <taxon>Magnoliopsida</taxon>
        <taxon>eudicotyledons</taxon>
        <taxon>Gunneridae</taxon>
        <taxon>Pentapetalae</taxon>
        <taxon>asterids</taxon>
        <taxon>lamiids</taxon>
        <taxon>Solanales</taxon>
        <taxon>Convolvulaceae</taxon>
        <taxon>Cuscuteae</taxon>
        <taxon>Cuscuta</taxon>
        <taxon>Cuscuta subgen. Grammica</taxon>
        <taxon>Cuscuta sect. Cleistogrammica</taxon>
    </lineage>
</organism>
<dbReference type="PANTHER" id="PTHR37744:SF1">
    <property type="entry name" value="STAR LIPID TRANSFER-LIKE PROTEIN"/>
    <property type="match status" value="1"/>
</dbReference>
<dbReference type="AlphaFoldDB" id="A0A328E8U8"/>
<comment type="caution">
    <text evidence="2">The sequence shown here is derived from an EMBL/GenBank/DDBJ whole genome shotgun (WGS) entry which is preliminary data.</text>
</comment>
<proteinExistence type="predicted"/>
<evidence type="ECO:0000313" key="3">
    <source>
        <dbReference type="Proteomes" id="UP000249390"/>
    </source>
</evidence>
<evidence type="ECO:0000313" key="2">
    <source>
        <dbReference type="EMBL" id="RAL54010.1"/>
    </source>
</evidence>
<keyword evidence="1" id="KW-0812">Transmembrane</keyword>
<dbReference type="PANTHER" id="PTHR37744">
    <property type="entry name" value="STAR LIPID TRANSFER-LIKE PROTEIN"/>
    <property type="match status" value="1"/>
</dbReference>
<dbReference type="Proteomes" id="UP000249390">
    <property type="component" value="Unassembled WGS sequence"/>
</dbReference>